<evidence type="ECO:0000313" key="3">
    <source>
        <dbReference type="Proteomes" id="UP001180020"/>
    </source>
</evidence>
<sequence length="86" mass="9365">MAPSAHETIAVRARPHRAVLVRDRRRPHRHHRAQDSIDSVSNHPVPTDAVPTSTIGVVPIVPPSNLTVHGPISAAGSPSRQRVHFQ</sequence>
<gene>
    <name evidence="2" type="ORF">QJS10_CPB04g02023</name>
</gene>
<feature type="region of interest" description="Disordered" evidence="1">
    <location>
        <begin position="23"/>
        <end position="51"/>
    </location>
</feature>
<feature type="compositionally biased region" description="Polar residues" evidence="1">
    <location>
        <begin position="36"/>
        <end position="51"/>
    </location>
</feature>
<evidence type="ECO:0000256" key="1">
    <source>
        <dbReference type="SAM" id="MobiDB-lite"/>
    </source>
</evidence>
<proteinExistence type="predicted"/>
<feature type="compositionally biased region" description="Basic residues" evidence="1">
    <location>
        <begin position="23"/>
        <end position="32"/>
    </location>
</feature>
<dbReference type="Proteomes" id="UP001180020">
    <property type="component" value="Unassembled WGS sequence"/>
</dbReference>
<dbReference type="EMBL" id="JAUJYO010000004">
    <property type="protein sequence ID" value="KAK1319155.1"/>
    <property type="molecule type" value="Genomic_DNA"/>
</dbReference>
<evidence type="ECO:0000313" key="2">
    <source>
        <dbReference type="EMBL" id="KAK1319155.1"/>
    </source>
</evidence>
<organism evidence="2 3">
    <name type="scientific">Acorus calamus</name>
    <name type="common">Sweet flag</name>
    <dbReference type="NCBI Taxonomy" id="4465"/>
    <lineage>
        <taxon>Eukaryota</taxon>
        <taxon>Viridiplantae</taxon>
        <taxon>Streptophyta</taxon>
        <taxon>Embryophyta</taxon>
        <taxon>Tracheophyta</taxon>
        <taxon>Spermatophyta</taxon>
        <taxon>Magnoliopsida</taxon>
        <taxon>Liliopsida</taxon>
        <taxon>Acoraceae</taxon>
        <taxon>Acorus</taxon>
    </lineage>
</organism>
<dbReference type="AlphaFoldDB" id="A0AAV9F2P8"/>
<comment type="caution">
    <text evidence="2">The sequence shown here is derived from an EMBL/GenBank/DDBJ whole genome shotgun (WGS) entry which is preliminary data.</text>
</comment>
<name>A0AAV9F2P8_ACOCL</name>
<keyword evidence="3" id="KW-1185">Reference proteome</keyword>
<reference evidence="2" key="1">
    <citation type="journal article" date="2023" name="Nat. Commun.">
        <title>Diploid and tetraploid genomes of Acorus and the evolution of monocots.</title>
        <authorList>
            <person name="Ma L."/>
            <person name="Liu K.W."/>
            <person name="Li Z."/>
            <person name="Hsiao Y.Y."/>
            <person name="Qi Y."/>
            <person name="Fu T."/>
            <person name="Tang G.D."/>
            <person name="Zhang D."/>
            <person name="Sun W.H."/>
            <person name="Liu D.K."/>
            <person name="Li Y."/>
            <person name="Chen G.Z."/>
            <person name="Liu X.D."/>
            <person name="Liao X.Y."/>
            <person name="Jiang Y.T."/>
            <person name="Yu X."/>
            <person name="Hao Y."/>
            <person name="Huang J."/>
            <person name="Zhao X.W."/>
            <person name="Ke S."/>
            <person name="Chen Y.Y."/>
            <person name="Wu W.L."/>
            <person name="Hsu J.L."/>
            <person name="Lin Y.F."/>
            <person name="Huang M.D."/>
            <person name="Li C.Y."/>
            <person name="Huang L."/>
            <person name="Wang Z.W."/>
            <person name="Zhao X."/>
            <person name="Zhong W.Y."/>
            <person name="Peng D.H."/>
            <person name="Ahmad S."/>
            <person name="Lan S."/>
            <person name="Zhang J.S."/>
            <person name="Tsai W.C."/>
            <person name="Van de Peer Y."/>
            <person name="Liu Z.J."/>
        </authorList>
    </citation>
    <scope>NUCLEOTIDE SEQUENCE</scope>
    <source>
        <strain evidence="2">CP</strain>
    </source>
</reference>
<accession>A0AAV9F2P8</accession>
<reference evidence="2" key="2">
    <citation type="submission" date="2023-06" db="EMBL/GenBank/DDBJ databases">
        <authorList>
            <person name="Ma L."/>
            <person name="Liu K.-W."/>
            <person name="Li Z."/>
            <person name="Hsiao Y.-Y."/>
            <person name="Qi Y."/>
            <person name="Fu T."/>
            <person name="Tang G."/>
            <person name="Zhang D."/>
            <person name="Sun W.-H."/>
            <person name="Liu D.-K."/>
            <person name="Li Y."/>
            <person name="Chen G.-Z."/>
            <person name="Liu X.-D."/>
            <person name="Liao X.-Y."/>
            <person name="Jiang Y.-T."/>
            <person name="Yu X."/>
            <person name="Hao Y."/>
            <person name="Huang J."/>
            <person name="Zhao X.-W."/>
            <person name="Ke S."/>
            <person name="Chen Y.-Y."/>
            <person name="Wu W.-L."/>
            <person name="Hsu J.-L."/>
            <person name="Lin Y.-F."/>
            <person name="Huang M.-D."/>
            <person name="Li C.-Y."/>
            <person name="Huang L."/>
            <person name="Wang Z.-W."/>
            <person name="Zhao X."/>
            <person name="Zhong W.-Y."/>
            <person name="Peng D.-H."/>
            <person name="Ahmad S."/>
            <person name="Lan S."/>
            <person name="Zhang J.-S."/>
            <person name="Tsai W.-C."/>
            <person name="Van De Peer Y."/>
            <person name="Liu Z.-J."/>
        </authorList>
    </citation>
    <scope>NUCLEOTIDE SEQUENCE</scope>
    <source>
        <strain evidence="2">CP</strain>
        <tissue evidence="2">Leaves</tissue>
    </source>
</reference>
<protein>
    <submittedName>
        <fullName evidence="2">Uncharacterized protein</fullName>
    </submittedName>
</protein>